<keyword evidence="2 4" id="KW-0238">DNA-binding</keyword>
<evidence type="ECO:0000256" key="1">
    <source>
        <dbReference type="ARBA" id="ARBA00023015"/>
    </source>
</evidence>
<name>A0A6P2SC69_9BURK</name>
<dbReference type="RefSeq" id="WP_052001616.1">
    <property type="nucleotide sequence ID" value="NZ_CABVQD010000059.1"/>
</dbReference>
<evidence type="ECO:0000256" key="4">
    <source>
        <dbReference type="PROSITE-ProRule" id="PRU00335"/>
    </source>
</evidence>
<organism evidence="6 7">
    <name type="scientific">Burkholderia paludis</name>
    <dbReference type="NCBI Taxonomy" id="1506587"/>
    <lineage>
        <taxon>Bacteria</taxon>
        <taxon>Pseudomonadati</taxon>
        <taxon>Pseudomonadota</taxon>
        <taxon>Betaproteobacteria</taxon>
        <taxon>Burkholderiales</taxon>
        <taxon>Burkholderiaceae</taxon>
        <taxon>Burkholderia</taxon>
        <taxon>Burkholderia cepacia complex</taxon>
    </lineage>
</organism>
<dbReference type="PROSITE" id="PS50977">
    <property type="entry name" value="HTH_TETR_2"/>
    <property type="match status" value="1"/>
</dbReference>
<evidence type="ECO:0000259" key="5">
    <source>
        <dbReference type="PROSITE" id="PS50977"/>
    </source>
</evidence>
<proteinExistence type="predicted"/>
<keyword evidence="3" id="KW-0804">Transcription</keyword>
<dbReference type="InterPro" id="IPR041583">
    <property type="entry name" value="TetR_C_31"/>
</dbReference>
<evidence type="ECO:0000313" key="6">
    <source>
        <dbReference type="EMBL" id="VWC47782.1"/>
    </source>
</evidence>
<evidence type="ECO:0000313" key="7">
    <source>
        <dbReference type="Proteomes" id="UP000494330"/>
    </source>
</evidence>
<dbReference type="SUPFAM" id="SSF46689">
    <property type="entry name" value="Homeodomain-like"/>
    <property type="match status" value="1"/>
</dbReference>
<sequence>MNEHLSRKRDPEPENSIRTRLLDAAFELIRTQGVQALTQPRVAKLAGVRQSHLTYYFPRRADLFFALFEASHARAHAHSGHGDVQETPNFFAFLNQLMFDRERARFFFTTILEVSEEPALRSVVAEHARSLARFVAPHFGRQADDPGVALFIDLLRGMALRALLEPEAPLPDIVKVAAALGLHAAAG</sequence>
<dbReference type="InterPro" id="IPR050109">
    <property type="entry name" value="HTH-type_TetR-like_transc_reg"/>
</dbReference>
<dbReference type="PANTHER" id="PTHR30055:SF234">
    <property type="entry name" value="HTH-TYPE TRANSCRIPTIONAL REGULATOR BETI"/>
    <property type="match status" value="1"/>
</dbReference>
<keyword evidence="7" id="KW-1185">Reference proteome</keyword>
<evidence type="ECO:0000256" key="3">
    <source>
        <dbReference type="ARBA" id="ARBA00023163"/>
    </source>
</evidence>
<dbReference type="EMBL" id="CABVQD010000059">
    <property type="protein sequence ID" value="VWC47782.1"/>
    <property type="molecule type" value="Genomic_DNA"/>
</dbReference>
<accession>A0A6P2SC69</accession>
<dbReference type="Proteomes" id="UP000494330">
    <property type="component" value="Unassembled WGS sequence"/>
</dbReference>
<dbReference type="PANTHER" id="PTHR30055">
    <property type="entry name" value="HTH-TYPE TRANSCRIPTIONAL REGULATOR RUTR"/>
    <property type="match status" value="1"/>
</dbReference>
<dbReference type="PRINTS" id="PR00455">
    <property type="entry name" value="HTHTETR"/>
</dbReference>
<dbReference type="Gene3D" id="1.10.357.10">
    <property type="entry name" value="Tetracycline Repressor, domain 2"/>
    <property type="match status" value="1"/>
</dbReference>
<dbReference type="AlphaFoldDB" id="A0A6P2SC69"/>
<keyword evidence="1" id="KW-0805">Transcription regulation</keyword>
<dbReference type="GO" id="GO:0003700">
    <property type="term" value="F:DNA-binding transcription factor activity"/>
    <property type="evidence" value="ECO:0007669"/>
    <property type="project" value="TreeGrafter"/>
</dbReference>
<dbReference type="InterPro" id="IPR009057">
    <property type="entry name" value="Homeodomain-like_sf"/>
</dbReference>
<gene>
    <name evidence="6" type="ORF">BPA30113_07462</name>
</gene>
<dbReference type="Pfam" id="PF17940">
    <property type="entry name" value="TetR_C_31"/>
    <property type="match status" value="1"/>
</dbReference>
<dbReference type="InterPro" id="IPR001647">
    <property type="entry name" value="HTH_TetR"/>
</dbReference>
<feature type="DNA-binding region" description="H-T-H motif" evidence="4">
    <location>
        <begin position="38"/>
        <end position="57"/>
    </location>
</feature>
<reference evidence="6 7" key="1">
    <citation type="submission" date="2019-09" db="EMBL/GenBank/DDBJ databases">
        <authorList>
            <person name="Depoorter E."/>
        </authorList>
    </citation>
    <scope>NUCLEOTIDE SEQUENCE [LARGE SCALE GENOMIC DNA]</scope>
    <source>
        <strain evidence="6">LMG 30113</strain>
    </source>
</reference>
<feature type="domain" description="HTH tetR-type" evidence="5">
    <location>
        <begin position="15"/>
        <end position="75"/>
    </location>
</feature>
<dbReference type="GO" id="GO:0000976">
    <property type="term" value="F:transcription cis-regulatory region binding"/>
    <property type="evidence" value="ECO:0007669"/>
    <property type="project" value="TreeGrafter"/>
</dbReference>
<dbReference type="Pfam" id="PF00440">
    <property type="entry name" value="TetR_N"/>
    <property type="match status" value="1"/>
</dbReference>
<evidence type="ECO:0000256" key="2">
    <source>
        <dbReference type="ARBA" id="ARBA00023125"/>
    </source>
</evidence>
<protein>
    <submittedName>
        <fullName evidence="6">TetR family transcriptional regulator</fullName>
    </submittedName>
</protein>